<feature type="domain" description="DUF4032" evidence="1">
    <location>
        <begin position="1"/>
        <end position="86"/>
    </location>
</feature>
<organism evidence="2 3">
    <name type="scientific">Actinomadura adrarensis</name>
    <dbReference type="NCBI Taxonomy" id="1819600"/>
    <lineage>
        <taxon>Bacteria</taxon>
        <taxon>Bacillati</taxon>
        <taxon>Actinomycetota</taxon>
        <taxon>Actinomycetes</taxon>
        <taxon>Streptosporangiales</taxon>
        <taxon>Thermomonosporaceae</taxon>
        <taxon>Actinomadura</taxon>
    </lineage>
</organism>
<protein>
    <submittedName>
        <fullName evidence="2">DUF4032 domain-containing protein</fullName>
    </submittedName>
</protein>
<proteinExistence type="predicted"/>
<evidence type="ECO:0000259" key="1">
    <source>
        <dbReference type="Pfam" id="PF13224"/>
    </source>
</evidence>
<comment type="caution">
    <text evidence="2">The sequence shown here is derived from an EMBL/GenBank/DDBJ whole genome shotgun (WGS) entry which is preliminary data.</text>
</comment>
<gene>
    <name evidence="2" type="ORF">ACFQ07_02180</name>
</gene>
<dbReference type="EMBL" id="JBHTIR010000226">
    <property type="protein sequence ID" value="MFD0851017.1"/>
    <property type="molecule type" value="Genomic_DNA"/>
</dbReference>
<dbReference type="InterPro" id="IPR025111">
    <property type="entry name" value="DUF4032"/>
</dbReference>
<sequence>LNDIAAFRGHLERKLGRSVPEVVAANRWLAEVYEPVAASIPHELRDRLDEVEIFHEVLEHRWFLSEGKGRDVGTKAAARDYFRNVLPAVPDELTLTAEKARRNHRQGNDA</sequence>
<name>A0ABW3CB19_9ACTN</name>
<evidence type="ECO:0000313" key="3">
    <source>
        <dbReference type="Proteomes" id="UP001597083"/>
    </source>
</evidence>
<evidence type="ECO:0000313" key="2">
    <source>
        <dbReference type="EMBL" id="MFD0851017.1"/>
    </source>
</evidence>
<feature type="non-terminal residue" evidence="2">
    <location>
        <position position="1"/>
    </location>
</feature>
<dbReference type="Proteomes" id="UP001597083">
    <property type="component" value="Unassembled WGS sequence"/>
</dbReference>
<dbReference type="Pfam" id="PF13224">
    <property type="entry name" value="DUF4032"/>
    <property type="match status" value="1"/>
</dbReference>
<reference evidence="3" key="1">
    <citation type="journal article" date="2019" name="Int. J. Syst. Evol. Microbiol.">
        <title>The Global Catalogue of Microorganisms (GCM) 10K type strain sequencing project: providing services to taxonomists for standard genome sequencing and annotation.</title>
        <authorList>
            <consortium name="The Broad Institute Genomics Platform"/>
            <consortium name="The Broad Institute Genome Sequencing Center for Infectious Disease"/>
            <person name="Wu L."/>
            <person name="Ma J."/>
        </authorList>
    </citation>
    <scope>NUCLEOTIDE SEQUENCE [LARGE SCALE GENOMIC DNA]</scope>
    <source>
        <strain evidence="3">JCM 31696</strain>
    </source>
</reference>
<accession>A0ABW3CB19</accession>
<keyword evidence="3" id="KW-1185">Reference proteome</keyword>